<dbReference type="EMBL" id="SMMG02000003">
    <property type="protein sequence ID" value="KAA3480985.1"/>
    <property type="molecule type" value="Genomic_DNA"/>
</dbReference>
<feature type="domain" description="Chromo" evidence="1">
    <location>
        <begin position="84"/>
        <end position="117"/>
    </location>
</feature>
<accession>A0A5B6WIQ6</accession>
<keyword evidence="3" id="KW-0808">Transferase</keyword>
<feature type="domain" description="Tf2-1-like SH3-like" evidence="2">
    <location>
        <begin position="17"/>
        <end position="58"/>
    </location>
</feature>
<evidence type="ECO:0000259" key="1">
    <source>
        <dbReference type="Pfam" id="PF00385"/>
    </source>
</evidence>
<evidence type="ECO:0000259" key="2">
    <source>
        <dbReference type="Pfam" id="PF24626"/>
    </source>
</evidence>
<dbReference type="Proteomes" id="UP000325315">
    <property type="component" value="Unassembled WGS sequence"/>
</dbReference>
<dbReference type="SUPFAM" id="SSF54160">
    <property type="entry name" value="Chromo domain-like"/>
    <property type="match status" value="1"/>
</dbReference>
<dbReference type="AlphaFoldDB" id="A0A5B6WIQ6"/>
<keyword evidence="3" id="KW-0548">Nucleotidyltransferase</keyword>
<organism evidence="3 4">
    <name type="scientific">Gossypium australe</name>
    <dbReference type="NCBI Taxonomy" id="47621"/>
    <lineage>
        <taxon>Eukaryota</taxon>
        <taxon>Viridiplantae</taxon>
        <taxon>Streptophyta</taxon>
        <taxon>Embryophyta</taxon>
        <taxon>Tracheophyta</taxon>
        <taxon>Spermatophyta</taxon>
        <taxon>Magnoliopsida</taxon>
        <taxon>eudicotyledons</taxon>
        <taxon>Gunneridae</taxon>
        <taxon>Pentapetalae</taxon>
        <taxon>rosids</taxon>
        <taxon>malvids</taxon>
        <taxon>Malvales</taxon>
        <taxon>Malvaceae</taxon>
        <taxon>Malvoideae</taxon>
        <taxon>Gossypium</taxon>
    </lineage>
</organism>
<sequence length="118" mass="13587">MKQLACKKRSDMSFEVGDLVYLKLQPYRKDSLRKMRNQKLSPRFYGPYPIEAKIGQKHVGLAIHSPTLPLVRTGGSVLIESAWILDRRMVKKGNHAVTEVLVEWADTFPEDSTWEAWT</sequence>
<dbReference type="InterPro" id="IPR016197">
    <property type="entry name" value="Chromo-like_dom_sf"/>
</dbReference>
<dbReference type="GO" id="GO:0003964">
    <property type="term" value="F:RNA-directed DNA polymerase activity"/>
    <property type="evidence" value="ECO:0007669"/>
    <property type="project" value="UniProtKB-KW"/>
</dbReference>
<gene>
    <name evidence="3" type="ORF">EPI10_021386</name>
</gene>
<comment type="caution">
    <text evidence="3">The sequence shown here is derived from an EMBL/GenBank/DDBJ whole genome shotgun (WGS) entry which is preliminary data.</text>
</comment>
<protein>
    <submittedName>
        <fullName evidence="3">Reverse transcriptase</fullName>
    </submittedName>
</protein>
<evidence type="ECO:0000313" key="3">
    <source>
        <dbReference type="EMBL" id="KAA3480985.1"/>
    </source>
</evidence>
<reference evidence="3" key="1">
    <citation type="submission" date="2019-08" db="EMBL/GenBank/DDBJ databases">
        <authorList>
            <person name="Liu F."/>
        </authorList>
    </citation>
    <scope>NUCLEOTIDE SEQUENCE [LARGE SCALE GENOMIC DNA]</scope>
    <source>
        <strain evidence="3">PA1801</strain>
        <tissue evidence="3">Leaf</tissue>
    </source>
</reference>
<dbReference type="Pfam" id="PF24626">
    <property type="entry name" value="SH3_Tf2-1"/>
    <property type="match status" value="1"/>
</dbReference>
<proteinExistence type="predicted"/>
<name>A0A5B6WIQ6_9ROSI</name>
<keyword evidence="3" id="KW-0695">RNA-directed DNA polymerase</keyword>
<dbReference type="Pfam" id="PF00385">
    <property type="entry name" value="Chromo"/>
    <property type="match status" value="1"/>
</dbReference>
<dbReference type="InterPro" id="IPR056924">
    <property type="entry name" value="SH3_Tf2-1"/>
</dbReference>
<dbReference type="OrthoDB" id="1303160at2759"/>
<evidence type="ECO:0000313" key="4">
    <source>
        <dbReference type="Proteomes" id="UP000325315"/>
    </source>
</evidence>
<keyword evidence="4" id="KW-1185">Reference proteome</keyword>
<dbReference type="InterPro" id="IPR023780">
    <property type="entry name" value="Chromo_domain"/>
</dbReference>